<evidence type="ECO:0000313" key="3">
    <source>
        <dbReference type="Proteomes" id="UP001482513"/>
    </source>
</evidence>
<keyword evidence="3" id="KW-1185">Reference proteome</keyword>
<gene>
    <name evidence="2" type="ORF">NC992_22325</name>
</gene>
<accession>A0ABV0KA22</accession>
<dbReference type="EMBL" id="JAMPKX010000013">
    <property type="protein sequence ID" value="MEP0949631.1"/>
    <property type="molecule type" value="Genomic_DNA"/>
</dbReference>
<evidence type="ECO:0000259" key="1">
    <source>
        <dbReference type="Pfam" id="PF21780"/>
    </source>
</evidence>
<protein>
    <recommendedName>
        <fullName evidence="1">DUF6875 domain-containing protein</fullName>
    </recommendedName>
</protein>
<evidence type="ECO:0000313" key="2">
    <source>
        <dbReference type="EMBL" id="MEP0949631.1"/>
    </source>
</evidence>
<dbReference type="Pfam" id="PF21780">
    <property type="entry name" value="DUF6875"/>
    <property type="match status" value="1"/>
</dbReference>
<name>A0ABV0KA22_9CYAN</name>
<organism evidence="2 3">
    <name type="scientific">Leptolyngbya subtilissima DQ-A4</name>
    <dbReference type="NCBI Taxonomy" id="2933933"/>
    <lineage>
        <taxon>Bacteria</taxon>
        <taxon>Bacillati</taxon>
        <taxon>Cyanobacteriota</taxon>
        <taxon>Cyanophyceae</taxon>
        <taxon>Leptolyngbyales</taxon>
        <taxon>Leptolyngbyaceae</taxon>
        <taxon>Leptolyngbya group</taxon>
        <taxon>Leptolyngbya</taxon>
    </lineage>
</organism>
<comment type="caution">
    <text evidence="2">The sequence shown here is derived from an EMBL/GenBank/DDBJ whole genome shotgun (WGS) entry which is preliminary data.</text>
</comment>
<feature type="domain" description="DUF6875" evidence="1">
    <location>
        <begin position="15"/>
        <end position="190"/>
    </location>
</feature>
<sequence>MLTTSKKAADIVYREKIQDWIKEFLGSPHPKLGRPGIVCPFVPRALRMDTIKSVVVHTEGLEEPQIADLVKSYRTQFLTMEPQQGDLAIYKAILLIFPDISGLFEQTALIDRIQQQLKPFFVEEGLMIGEFHEHNESPGLHNPDFRPLRSPIPMLAIRFMTELDLPFLSRSSDDPQVRMRYLNAYLQQISAINKDSKALATAHAALQIAQSQVANVAPNAKLIGENSSVPSSRCPVFKLKHLLNQQLHKIGF</sequence>
<dbReference type="RefSeq" id="WP_190707177.1">
    <property type="nucleotide sequence ID" value="NZ_JAMPKX010000013.1"/>
</dbReference>
<dbReference type="InterPro" id="IPR049240">
    <property type="entry name" value="DUF6875"/>
</dbReference>
<proteinExistence type="predicted"/>
<dbReference type="Proteomes" id="UP001482513">
    <property type="component" value="Unassembled WGS sequence"/>
</dbReference>
<reference evidence="2 3" key="1">
    <citation type="submission" date="2022-04" db="EMBL/GenBank/DDBJ databases">
        <title>Positive selection, recombination, and allopatry shape intraspecific diversity of widespread and dominant cyanobacteria.</title>
        <authorList>
            <person name="Wei J."/>
            <person name="Shu W."/>
            <person name="Hu C."/>
        </authorList>
    </citation>
    <scope>NUCLEOTIDE SEQUENCE [LARGE SCALE GENOMIC DNA]</scope>
    <source>
        <strain evidence="2 3">DQ-A4</strain>
    </source>
</reference>